<dbReference type="eggNOG" id="KOG2112">
    <property type="taxonomic scope" value="Eukaryota"/>
</dbReference>
<dbReference type="VEuPathDB" id="FungiDB:MCYG_05197"/>
<feature type="region of interest" description="Disordered" evidence="2">
    <location>
        <begin position="1"/>
        <end position="21"/>
    </location>
</feature>
<dbReference type="OrthoDB" id="2418081at2759"/>
<accession>C5FR75</accession>
<evidence type="ECO:0000256" key="2">
    <source>
        <dbReference type="SAM" id="MobiDB-lite"/>
    </source>
</evidence>
<dbReference type="GO" id="GO:0052689">
    <property type="term" value="F:carboxylic ester hydrolase activity"/>
    <property type="evidence" value="ECO:0007669"/>
    <property type="project" value="TreeGrafter"/>
</dbReference>
<dbReference type="InterPro" id="IPR050565">
    <property type="entry name" value="LYPA1-2/EST-like"/>
</dbReference>
<evidence type="ECO:0000259" key="3">
    <source>
        <dbReference type="Pfam" id="PF02230"/>
    </source>
</evidence>
<dbReference type="PANTHER" id="PTHR10655">
    <property type="entry name" value="LYSOPHOSPHOLIPASE-RELATED"/>
    <property type="match status" value="1"/>
</dbReference>
<evidence type="ECO:0000313" key="5">
    <source>
        <dbReference type="Proteomes" id="UP000002035"/>
    </source>
</evidence>
<organism evidence="4 5">
    <name type="scientific">Arthroderma otae (strain ATCC MYA-4605 / CBS 113480)</name>
    <name type="common">Microsporum canis</name>
    <dbReference type="NCBI Taxonomy" id="554155"/>
    <lineage>
        <taxon>Eukaryota</taxon>
        <taxon>Fungi</taxon>
        <taxon>Dikarya</taxon>
        <taxon>Ascomycota</taxon>
        <taxon>Pezizomycotina</taxon>
        <taxon>Eurotiomycetes</taxon>
        <taxon>Eurotiomycetidae</taxon>
        <taxon>Onygenales</taxon>
        <taxon>Arthrodermataceae</taxon>
        <taxon>Microsporum</taxon>
    </lineage>
</organism>
<proteinExistence type="inferred from homology"/>
<dbReference type="InterPro" id="IPR003140">
    <property type="entry name" value="PLipase/COase/thioEstase"/>
</dbReference>
<keyword evidence="5" id="KW-1185">Reference proteome</keyword>
<dbReference type="GO" id="GO:0005737">
    <property type="term" value="C:cytoplasm"/>
    <property type="evidence" value="ECO:0007669"/>
    <property type="project" value="TreeGrafter"/>
</dbReference>
<name>C5FR75_ARTOC</name>
<dbReference type="Pfam" id="PF02230">
    <property type="entry name" value="Abhydrolase_2"/>
    <property type="match status" value="1"/>
</dbReference>
<reference evidence="5" key="1">
    <citation type="journal article" date="2012" name="MBio">
        <title>Comparative genome analysis of Trichophyton rubrum and related dermatophytes reveals candidate genes involved in infection.</title>
        <authorList>
            <person name="Martinez D.A."/>
            <person name="Oliver B.G."/>
            <person name="Graeser Y."/>
            <person name="Goldberg J.M."/>
            <person name="Li W."/>
            <person name="Martinez-Rossi N.M."/>
            <person name="Monod M."/>
            <person name="Shelest E."/>
            <person name="Barton R.C."/>
            <person name="Birch E."/>
            <person name="Brakhage A.A."/>
            <person name="Chen Z."/>
            <person name="Gurr S.J."/>
            <person name="Heiman D."/>
            <person name="Heitman J."/>
            <person name="Kosti I."/>
            <person name="Rossi A."/>
            <person name="Saif S."/>
            <person name="Samalova M."/>
            <person name="Saunders C.W."/>
            <person name="Shea T."/>
            <person name="Summerbell R.C."/>
            <person name="Xu J."/>
            <person name="Young S."/>
            <person name="Zeng Q."/>
            <person name="Birren B.W."/>
            <person name="Cuomo C.A."/>
            <person name="White T.C."/>
        </authorList>
    </citation>
    <scope>NUCLEOTIDE SEQUENCE [LARGE SCALE GENOMIC DNA]</scope>
    <source>
        <strain evidence="5">ATCC MYA-4605 / CBS 113480</strain>
    </source>
</reference>
<dbReference type="GO" id="GO:0008474">
    <property type="term" value="F:palmitoyl-(protein) hydrolase activity"/>
    <property type="evidence" value="ECO:0007669"/>
    <property type="project" value="TreeGrafter"/>
</dbReference>
<evidence type="ECO:0000313" key="4">
    <source>
        <dbReference type="EMBL" id="EEQ32378.1"/>
    </source>
</evidence>
<dbReference type="OMA" id="LEHWFAP"/>
<feature type="domain" description="Phospholipase/carboxylesterase/thioesterase" evidence="3">
    <location>
        <begin position="19"/>
        <end position="179"/>
    </location>
</feature>
<protein>
    <recommendedName>
        <fullName evidence="3">Phospholipase/carboxylesterase/thioesterase domain-containing protein</fullName>
    </recommendedName>
</protein>
<dbReference type="STRING" id="554155.C5FR75"/>
<dbReference type="HOGENOM" id="CLU_049413_2_2_1"/>
<dbReference type="AlphaFoldDB" id="C5FR75"/>
<sequence>MATQTESESAEHIIPFPEPTVIPPRSNHTHTIILLHGRGSNGRDFGAEIITTILSAPGADNTLPKRFPGLKFIFPSAKISYSAQWDIHLAQWFDRGPIGSTAKEHNDLLYAGLRESTRYLRTIIDSEVELVGASNVIIGGLSQGCAQSLHILLSYANDEHRALGGLVGMSGWLPFKEQIAGFIRRDQGTQEGENEEAKSDKGSPRSAALQAMNYVCQSVLGLPPIPAEAAEAALSTPVWLAHGGMDKTVKPELGEAAAQTLEQLGWDVTWMFYDELEHWFAPMELEDMAIFLSTRVDIPEAGQ</sequence>
<dbReference type="InterPro" id="IPR029058">
    <property type="entry name" value="AB_hydrolase_fold"/>
</dbReference>
<dbReference type="EMBL" id="DS995705">
    <property type="protein sequence ID" value="EEQ32378.1"/>
    <property type="molecule type" value="Genomic_DNA"/>
</dbReference>
<dbReference type="Proteomes" id="UP000002035">
    <property type="component" value="Unassembled WGS sequence"/>
</dbReference>
<dbReference type="RefSeq" id="XP_002845328.1">
    <property type="nucleotide sequence ID" value="XM_002845282.1"/>
</dbReference>
<dbReference type="SUPFAM" id="SSF53474">
    <property type="entry name" value="alpha/beta-Hydrolases"/>
    <property type="match status" value="1"/>
</dbReference>
<comment type="similarity">
    <text evidence="1">Belongs to the AB hydrolase superfamily. AB hydrolase 2 family.</text>
</comment>
<gene>
    <name evidence="4" type="ORF">MCYG_05197</name>
</gene>
<dbReference type="GeneID" id="9230284"/>
<evidence type="ECO:0000256" key="1">
    <source>
        <dbReference type="ARBA" id="ARBA00006499"/>
    </source>
</evidence>
<dbReference type="PANTHER" id="PTHR10655:SF63">
    <property type="entry name" value="PHOSPHOLIPASE_CARBOXYLESTERASE_THIOESTERASE DOMAIN-CONTAINING PROTEIN"/>
    <property type="match status" value="1"/>
</dbReference>
<dbReference type="Gene3D" id="3.40.50.1820">
    <property type="entry name" value="alpha/beta hydrolase"/>
    <property type="match status" value="1"/>
</dbReference>